<evidence type="ECO:0000313" key="4">
    <source>
        <dbReference type="Proteomes" id="UP000834106"/>
    </source>
</evidence>
<gene>
    <name evidence="3" type="ORF">FPE_LOCUS20864</name>
</gene>
<dbReference type="PANTHER" id="PTHR46525">
    <property type="entry name" value="EMB|CAB72159.1"/>
    <property type="match status" value="1"/>
</dbReference>
<dbReference type="GO" id="GO:0010150">
    <property type="term" value="P:leaf senescence"/>
    <property type="evidence" value="ECO:0007669"/>
    <property type="project" value="UniProtKB-ARBA"/>
</dbReference>
<sequence length="157" mass="17967">MSMYRRSRKSQSRNEEFQEQDLWEVVNERKEPSFTSKRQPTAARIMIRTDNKNHNIDEPRTVQNSAPVSIPDWSKIYGESSKNGNGDDFVRSSWESDGDEDEDDDGNLIPPHEFIARKLARKQISSFSVCEGAGRTLKGRDLSTVRNAILTKTGFLE</sequence>
<feature type="compositionally biased region" description="Basic and acidic residues" evidence="2">
    <location>
        <begin position="47"/>
        <end position="60"/>
    </location>
</feature>
<dbReference type="EMBL" id="OU503047">
    <property type="protein sequence ID" value="CAI9773434.1"/>
    <property type="molecule type" value="Genomic_DNA"/>
</dbReference>
<feature type="compositionally biased region" description="Basic residues" evidence="2">
    <location>
        <begin position="1"/>
        <end position="11"/>
    </location>
</feature>
<accession>A0AAD1ZPY3</accession>
<comment type="similarity">
    <text evidence="1">Belongs to the senescence regulator S40 family.</text>
</comment>
<evidence type="ECO:0000313" key="3">
    <source>
        <dbReference type="EMBL" id="CAI9773434.1"/>
    </source>
</evidence>
<organism evidence="3 4">
    <name type="scientific">Fraxinus pennsylvanica</name>
    <dbReference type="NCBI Taxonomy" id="56036"/>
    <lineage>
        <taxon>Eukaryota</taxon>
        <taxon>Viridiplantae</taxon>
        <taxon>Streptophyta</taxon>
        <taxon>Embryophyta</taxon>
        <taxon>Tracheophyta</taxon>
        <taxon>Spermatophyta</taxon>
        <taxon>Magnoliopsida</taxon>
        <taxon>eudicotyledons</taxon>
        <taxon>Gunneridae</taxon>
        <taxon>Pentapetalae</taxon>
        <taxon>asterids</taxon>
        <taxon>lamiids</taxon>
        <taxon>Lamiales</taxon>
        <taxon>Oleaceae</taxon>
        <taxon>Oleeae</taxon>
        <taxon>Fraxinus</taxon>
    </lineage>
</organism>
<dbReference type="PANTHER" id="PTHR46525:SF2">
    <property type="entry name" value="EMB|CAB72159.1"/>
    <property type="match status" value="1"/>
</dbReference>
<protein>
    <recommendedName>
        <fullName evidence="5">Senescence regulator</fullName>
    </recommendedName>
</protein>
<keyword evidence="4" id="KW-1185">Reference proteome</keyword>
<dbReference type="Proteomes" id="UP000834106">
    <property type="component" value="Chromosome 12"/>
</dbReference>
<feature type="compositionally biased region" description="Acidic residues" evidence="2">
    <location>
        <begin position="96"/>
        <end position="106"/>
    </location>
</feature>
<dbReference type="Pfam" id="PF04520">
    <property type="entry name" value="Senescence_reg"/>
    <property type="match status" value="1"/>
</dbReference>
<feature type="region of interest" description="Disordered" evidence="2">
    <location>
        <begin position="1"/>
        <end position="110"/>
    </location>
</feature>
<evidence type="ECO:0000256" key="1">
    <source>
        <dbReference type="ARBA" id="ARBA00034773"/>
    </source>
</evidence>
<name>A0AAD1ZPY3_9LAMI</name>
<dbReference type="InterPro" id="IPR007608">
    <property type="entry name" value="Senescence_reg_S40"/>
</dbReference>
<reference evidence="3" key="1">
    <citation type="submission" date="2023-05" db="EMBL/GenBank/DDBJ databases">
        <authorList>
            <person name="Huff M."/>
        </authorList>
    </citation>
    <scope>NUCLEOTIDE SEQUENCE</scope>
</reference>
<evidence type="ECO:0000256" key="2">
    <source>
        <dbReference type="SAM" id="MobiDB-lite"/>
    </source>
</evidence>
<evidence type="ECO:0008006" key="5">
    <source>
        <dbReference type="Google" id="ProtNLM"/>
    </source>
</evidence>
<dbReference type="AlphaFoldDB" id="A0AAD1ZPY3"/>
<proteinExistence type="inferred from homology"/>